<evidence type="ECO:0000313" key="2">
    <source>
        <dbReference type="Proteomes" id="UP001230504"/>
    </source>
</evidence>
<proteinExistence type="predicted"/>
<evidence type="ECO:0000313" key="1">
    <source>
        <dbReference type="EMBL" id="KAK1598904.1"/>
    </source>
</evidence>
<dbReference type="GeneID" id="85435710"/>
<comment type="caution">
    <text evidence="1">The sequence shown here is derived from an EMBL/GenBank/DDBJ whole genome shotgun (WGS) entry which is preliminary data.</text>
</comment>
<dbReference type="AlphaFoldDB" id="A0AAD8QDB0"/>
<accession>A0AAD8QDB0</accession>
<dbReference type="Proteomes" id="UP001230504">
    <property type="component" value="Unassembled WGS sequence"/>
</dbReference>
<sequence length="207" mass="23434">MYGWLQPEVSPHAATPCRTWFRARKTVIQTQSSPLWPINLVSCPPEIIPRFPSYLSPLKKNIPPAWMVAHGSMPRQDDYRRRRVSQRVRPSAPVRCLPCMHIHVCPAGLQPLLNSSQLHPSLLFLLTTRSPPTRSWQTTQACRPIFPVARIGESDSEPGSSRCVCARARAHAPGCFLTSDLASPHFFSLMKCPYHTRRWALVRSFAT</sequence>
<dbReference type="RefSeq" id="XP_060419566.1">
    <property type="nucleotide sequence ID" value="XM_060551470.1"/>
</dbReference>
<protein>
    <submittedName>
        <fullName evidence="1">Uncharacterized protein</fullName>
    </submittedName>
</protein>
<gene>
    <name evidence="1" type="ORF">LY79DRAFT_202935</name>
</gene>
<dbReference type="EMBL" id="JAHLJV010000003">
    <property type="protein sequence ID" value="KAK1598904.1"/>
    <property type="molecule type" value="Genomic_DNA"/>
</dbReference>
<reference evidence="1" key="1">
    <citation type="submission" date="2021-06" db="EMBL/GenBank/DDBJ databases">
        <title>Comparative genomics, transcriptomics and evolutionary studies reveal genomic signatures of adaptation to plant cell wall in hemibiotrophic fungi.</title>
        <authorList>
            <consortium name="DOE Joint Genome Institute"/>
            <person name="Baroncelli R."/>
            <person name="Diaz J.F."/>
            <person name="Benocci T."/>
            <person name="Peng M."/>
            <person name="Battaglia E."/>
            <person name="Haridas S."/>
            <person name="Andreopoulos W."/>
            <person name="Labutti K."/>
            <person name="Pangilinan J."/>
            <person name="Floch G.L."/>
            <person name="Makela M.R."/>
            <person name="Henrissat B."/>
            <person name="Grigoriev I.V."/>
            <person name="Crouch J.A."/>
            <person name="De Vries R.P."/>
            <person name="Sukno S.A."/>
            <person name="Thon M.R."/>
        </authorList>
    </citation>
    <scope>NUCLEOTIDE SEQUENCE</scope>
    <source>
        <strain evidence="1">CBS 125086</strain>
    </source>
</reference>
<keyword evidence="2" id="KW-1185">Reference proteome</keyword>
<organism evidence="1 2">
    <name type="scientific">Colletotrichum navitas</name>
    <dbReference type="NCBI Taxonomy" id="681940"/>
    <lineage>
        <taxon>Eukaryota</taxon>
        <taxon>Fungi</taxon>
        <taxon>Dikarya</taxon>
        <taxon>Ascomycota</taxon>
        <taxon>Pezizomycotina</taxon>
        <taxon>Sordariomycetes</taxon>
        <taxon>Hypocreomycetidae</taxon>
        <taxon>Glomerellales</taxon>
        <taxon>Glomerellaceae</taxon>
        <taxon>Colletotrichum</taxon>
        <taxon>Colletotrichum graminicola species complex</taxon>
    </lineage>
</organism>
<name>A0AAD8QDB0_9PEZI</name>